<dbReference type="EMBL" id="CASHSV030000311">
    <property type="protein sequence ID" value="CAJ2659824.1"/>
    <property type="molecule type" value="Genomic_DNA"/>
</dbReference>
<name>A0ACB0KRK4_TRIPR</name>
<accession>A0ACB0KRK4</accession>
<evidence type="ECO:0000313" key="2">
    <source>
        <dbReference type="Proteomes" id="UP001177021"/>
    </source>
</evidence>
<evidence type="ECO:0000313" key="1">
    <source>
        <dbReference type="EMBL" id="CAJ2659824.1"/>
    </source>
</evidence>
<organism evidence="1 2">
    <name type="scientific">Trifolium pratense</name>
    <name type="common">Red clover</name>
    <dbReference type="NCBI Taxonomy" id="57577"/>
    <lineage>
        <taxon>Eukaryota</taxon>
        <taxon>Viridiplantae</taxon>
        <taxon>Streptophyta</taxon>
        <taxon>Embryophyta</taxon>
        <taxon>Tracheophyta</taxon>
        <taxon>Spermatophyta</taxon>
        <taxon>Magnoliopsida</taxon>
        <taxon>eudicotyledons</taxon>
        <taxon>Gunneridae</taxon>
        <taxon>Pentapetalae</taxon>
        <taxon>rosids</taxon>
        <taxon>fabids</taxon>
        <taxon>Fabales</taxon>
        <taxon>Fabaceae</taxon>
        <taxon>Papilionoideae</taxon>
        <taxon>50 kb inversion clade</taxon>
        <taxon>NPAAA clade</taxon>
        <taxon>Hologalegina</taxon>
        <taxon>IRL clade</taxon>
        <taxon>Trifolieae</taxon>
        <taxon>Trifolium</taxon>
    </lineage>
</organism>
<reference evidence="1" key="1">
    <citation type="submission" date="2023-10" db="EMBL/GenBank/DDBJ databases">
        <authorList>
            <person name="Rodriguez Cubillos JULIANA M."/>
            <person name="De Vega J."/>
        </authorList>
    </citation>
    <scope>NUCLEOTIDE SEQUENCE</scope>
</reference>
<keyword evidence="2" id="KW-1185">Reference proteome</keyword>
<dbReference type="Proteomes" id="UP001177021">
    <property type="component" value="Unassembled WGS sequence"/>
</dbReference>
<protein>
    <submittedName>
        <fullName evidence="1">Uncharacterized protein</fullName>
    </submittedName>
</protein>
<sequence>MNSHLSMFIFLITLLTISSFSSSQPSYKDHCSSIITESTPKNLIIHNSFPLGGYFTGGSGIIHDETSFIEYSSFYLSNIQIHETINTDLFKVESTVSFRTKPNTVYYNVSSFSYGDKPSYRSQRHFRSNYVTFKLEGFWSKSSGKVCMVGTGISYSETGDSLDHDAVLKLNNVFDSSNITSFISGSLESLNSEKGDEKNHYFETISLMMFSKANYSYSLDSKEVENEFSFESEVSEKKGLSLNPYSSSFCSLPLSRALKRLQLEYTHECNSPKNCSPVVSDQLPYMMSLKGAECSHTDKHRLKVLMVFSNKSDYWIEKGFNPKTMLIGEGWWDEKKNALHVVACHFIGIMKSSWDGTRIGDCSVRLRLSLPSVWSIENTNNIVGKIWSNKTANDPNYFKMITFRIFDDARVGYRASKYEYSKLEKVKKSCPTHKVVENKGRTIFPNVYSYDMRFGMSVRDIESNIEVAFGSLAPLSVGEQIYDDPAYTSNSNFTAESPMVMFNNASLFNISYKITIFSNATLYNRNSMFNLSSYRVTISAEGIYDARTGTLCMIGCRNLNSKAGTPLAGSVDCEILLKFQFPSLDTTNGSHIKGSIESMREKSDHLYFKSLEVSSYGIYSETAIKAVWRMDMEIIMVLISTSLSCVFIALQLYHVKRNPNALPLISISMMSILTLGHMIPLVLNFEATLAQDLYNKNFVVGYVGWLEVNEISVRIITMVAFLLQFLLLQVTWSSRKTNECENRLWIAERKATYVTFPLYAAGLLISLLLKLKRDDFHYDTSWEKMKSYGGLVLDGFLLPQVILNLFSNMNENVLSCSFYFGTTFVRLLPHAYDLYRAHNFARLSDGSYFYANPNSDFYSNTWDIVIHLGGILFAVIIYLQQRFGAQCVLPQRFKGSKYEKVSVVAESEA</sequence>
<proteinExistence type="predicted"/>
<gene>
    <name evidence="1" type="ORF">MILVUS5_LOCUS25900</name>
</gene>
<comment type="caution">
    <text evidence="1">The sequence shown here is derived from an EMBL/GenBank/DDBJ whole genome shotgun (WGS) entry which is preliminary data.</text>
</comment>